<dbReference type="Proteomes" id="UP000280455">
    <property type="component" value="Chromosome"/>
</dbReference>
<evidence type="ECO:0000313" key="1">
    <source>
        <dbReference type="EMBL" id="AZE29709.1"/>
    </source>
</evidence>
<dbReference type="EMBL" id="CP027750">
    <property type="protein sequence ID" value="AZE29709.1"/>
    <property type="molecule type" value="Genomic_DNA"/>
</dbReference>
<gene>
    <name evidence="1" type="ORF">C4K07_2924</name>
</gene>
<name>A0AAD0ZIF6_9PSED</name>
<dbReference type="AlphaFoldDB" id="A0AAD0ZIF6"/>
<reference evidence="1 2" key="1">
    <citation type="submission" date="2018-03" db="EMBL/GenBank/DDBJ databases">
        <title>Diversity of phytobeneficial traits revealed by whole-genome analysis of worldwide-isolated phenazine-producing Pseudomonas spp.</title>
        <authorList>
            <person name="Biessy A."/>
            <person name="Novinscak A."/>
            <person name="Blom J."/>
            <person name="Leger G."/>
            <person name="Thomashow L.S."/>
            <person name="Cazorla F.M."/>
            <person name="Josic D."/>
            <person name="Filion M."/>
        </authorList>
    </citation>
    <scope>NUCLEOTIDE SEQUENCE [LARGE SCALE GENOMIC DNA]</scope>
    <source>
        <strain evidence="1 2">ChPhzS24</strain>
    </source>
</reference>
<sequence length="43" mass="4682">MENFICDTKINIKHKITCRICFCIALPGKGFPSGKKSPAEAGL</sequence>
<evidence type="ECO:0000313" key="2">
    <source>
        <dbReference type="Proteomes" id="UP000280455"/>
    </source>
</evidence>
<proteinExistence type="predicted"/>
<protein>
    <submittedName>
        <fullName evidence="1">Uncharacterized protein</fullName>
    </submittedName>
</protein>
<organism evidence="1 2">
    <name type="scientific">Pseudomonas chlororaphis subsp. aureofaciens</name>
    <dbReference type="NCBI Taxonomy" id="587851"/>
    <lineage>
        <taxon>Bacteria</taxon>
        <taxon>Pseudomonadati</taxon>
        <taxon>Pseudomonadota</taxon>
        <taxon>Gammaproteobacteria</taxon>
        <taxon>Pseudomonadales</taxon>
        <taxon>Pseudomonadaceae</taxon>
        <taxon>Pseudomonas</taxon>
    </lineage>
</organism>
<accession>A0AAD0ZIF6</accession>